<organism evidence="3 4">
    <name type="scientific">Phaseolus coccineus</name>
    <name type="common">Scarlet runner bean</name>
    <name type="synonym">Phaseolus multiflorus</name>
    <dbReference type="NCBI Taxonomy" id="3886"/>
    <lineage>
        <taxon>Eukaryota</taxon>
        <taxon>Viridiplantae</taxon>
        <taxon>Streptophyta</taxon>
        <taxon>Embryophyta</taxon>
        <taxon>Tracheophyta</taxon>
        <taxon>Spermatophyta</taxon>
        <taxon>Magnoliopsida</taxon>
        <taxon>eudicotyledons</taxon>
        <taxon>Gunneridae</taxon>
        <taxon>Pentapetalae</taxon>
        <taxon>rosids</taxon>
        <taxon>fabids</taxon>
        <taxon>Fabales</taxon>
        <taxon>Fabaceae</taxon>
        <taxon>Papilionoideae</taxon>
        <taxon>50 kb inversion clade</taxon>
        <taxon>NPAAA clade</taxon>
        <taxon>indigoferoid/millettioid clade</taxon>
        <taxon>Phaseoleae</taxon>
        <taxon>Phaseolus</taxon>
    </lineage>
</organism>
<dbReference type="PANTHER" id="PTHR34672">
    <property type="entry name" value="POLLEN-SPECIFIC ARABINOGALACTA PROTEIN BAN102"/>
    <property type="match status" value="1"/>
</dbReference>
<dbReference type="Proteomes" id="UP001374584">
    <property type="component" value="Unassembled WGS sequence"/>
</dbReference>
<evidence type="ECO:0000256" key="1">
    <source>
        <dbReference type="SAM" id="MobiDB-lite"/>
    </source>
</evidence>
<dbReference type="AlphaFoldDB" id="A0AAN9LEZ8"/>
<evidence type="ECO:0000313" key="3">
    <source>
        <dbReference type="EMBL" id="KAK7334767.1"/>
    </source>
</evidence>
<dbReference type="EMBL" id="JAYMYR010000010">
    <property type="protein sequence ID" value="KAK7334767.1"/>
    <property type="molecule type" value="Genomic_DNA"/>
</dbReference>
<keyword evidence="2" id="KW-1133">Transmembrane helix</keyword>
<evidence type="ECO:0000256" key="2">
    <source>
        <dbReference type="SAM" id="Phobius"/>
    </source>
</evidence>
<feature type="compositionally biased region" description="Pro residues" evidence="1">
    <location>
        <begin position="22"/>
        <end position="34"/>
    </location>
</feature>
<gene>
    <name evidence="3" type="ORF">VNO80_26530</name>
</gene>
<feature type="region of interest" description="Disordered" evidence="1">
    <location>
        <begin position="1"/>
        <end position="35"/>
    </location>
</feature>
<dbReference type="InterPro" id="IPR044702">
    <property type="entry name" value="AGP23/40"/>
</dbReference>
<protein>
    <submittedName>
        <fullName evidence="3">Uncharacterized protein</fullName>
    </submittedName>
</protein>
<name>A0AAN9LEZ8_PHACN</name>
<keyword evidence="2" id="KW-0812">Transmembrane</keyword>
<proteinExistence type="predicted"/>
<dbReference type="PANTHER" id="PTHR34672:SF2">
    <property type="entry name" value="ARABINOGALACTAN PROTEIN 23"/>
    <property type="match status" value="1"/>
</dbReference>
<keyword evidence="2" id="KW-0472">Membrane</keyword>
<feature type="transmembrane region" description="Helical" evidence="2">
    <location>
        <begin position="93"/>
        <end position="110"/>
    </location>
</feature>
<accession>A0AAN9LEZ8</accession>
<reference evidence="3 4" key="1">
    <citation type="submission" date="2024-01" db="EMBL/GenBank/DDBJ databases">
        <title>The genomes of 5 underutilized Papilionoideae crops provide insights into root nodulation and disease resistanc.</title>
        <authorList>
            <person name="Jiang F."/>
        </authorList>
    </citation>
    <scope>NUCLEOTIDE SEQUENCE [LARGE SCALE GENOMIC DNA]</scope>
    <source>
        <strain evidence="3">JINMINGXINNONG_FW02</strain>
        <tissue evidence="3">Leaves</tissue>
    </source>
</reference>
<keyword evidence="4" id="KW-1185">Reference proteome</keyword>
<comment type="caution">
    <text evidence="3">The sequence shown here is derived from an EMBL/GenBank/DDBJ whole genome shotgun (WGS) entry which is preliminary data.</text>
</comment>
<sequence>MRTSPSNSSSPSLTSTKSALPPLLPSPPTKPLPPVKKLSAAEMQLHMMEMKKATCVVLFAVACISTAMAHSHDKAEAPASLATPGPTAGSAAALDPFFAVSLLSFVAYYLQF</sequence>
<feature type="compositionally biased region" description="Low complexity" evidence="1">
    <location>
        <begin position="1"/>
        <end position="21"/>
    </location>
</feature>
<evidence type="ECO:0000313" key="4">
    <source>
        <dbReference type="Proteomes" id="UP001374584"/>
    </source>
</evidence>